<name>A0ABP3SHX1_9ACTN</name>
<dbReference type="InterPro" id="IPR054542">
    <property type="entry name" value="Cys_met_metab_PP"/>
</dbReference>
<dbReference type="Gene3D" id="3.40.640.10">
    <property type="entry name" value="Type I PLP-dependent aspartate aminotransferase-like (Major domain)"/>
    <property type="match status" value="1"/>
</dbReference>
<keyword evidence="5" id="KW-0808">Transferase</keyword>
<accession>A0ABP3SHX1</accession>
<dbReference type="RefSeq" id="WP_344608168.1">
    <property type="nucleotide sequence ID" value="NZ_BAAAHE010000044.1"/>
</dbReference>
<dbReference type="Gene3D" id="3.90.1150.10">
    <property type="entry name" value="Aspartate Aminotransferase, domain 1"/>
    <property type="match status" value="1"/>
</dbReference>
<evidence type="ECO:0000313" key="6">
    <source>
        <dbReference type="Proteomes" id="UP001500957"/>
    </source>
</evidence>
<evidence type="ECO:0000256" key="1">
    <source>
        <dbReference type="ARBA" id="ARBA00001933"/>
    </source>
</evidence>
<dbReference type="EMBL" id="BAAAHE010000044">
    <property type="protein sequence ID" value="GAA0632634.1"/>
    <property type="molecule type" value="Genomic_DNA"/>
</dbReference>
<keyword evidence="6" id="KW-1185">Reference proteome</keyword>
<dbReference type="InterPro" id="IPR000277">
    <property type="entry name" value="Cys/Met-Metab_PyrdxlP-dep_enz"/>
</dbReference>
<comment type="cofactor">
    <cofactor evidence="1 4">
        <name>pyridoxal 5'-phosphate</name>
        <dbReference type="ChEBI" id="CHEBI:597326"/>
    </cofactor>
</comment>
<reference evidence="6" key="1">
    <citation type="journal article" date="2019" name="Int. J. Syst. Evol. Microbiol.">
        <title>The Global Catalogue of Microorganisms (GCM) 10K type strain sequencing project: providing services to taxonomists for standard genome sequencing and annotation.</title>
        <authorList>
            <consortium name="The Broad Institute Genomics Platform"/>
            <consortium name="The Broad Institute Genome Sequencing Center for Infectious Disease"/>
            <person name="Wu L."/>
            <person name="Ma J."/>
        </authorList>
    </citation>
    <scope>NUCLEOTIDE SEQUENCE [LARGE SCALE GENOMIC DNA]</scope>
    <source>
        <strain evidence="6">JCM 10671</strain>
    </source>
</reference>
<dbReference type="SUPFAM" id="SSF53383">
    <property type="entry name" value="PLP-dependent transferases"/>
    <property type="match status" value="1"/>
</dbReference>
<dbReference type="InterPro" id="IPR015424">
    <property type="entry name" value="PyrdxlP-dep_Trfase"/>
</dbReference>
<evidence type="ECO:0000313" key="5">
    <source>
        <dbReference type="EMBL" id="GAA0632634.1"/>
    </source>
</evidence>
<proteinExistence type="inferred from homology"/>
<dbReference type="PROSITE" id="PS00868">
    <property type="entry name" value="CYS_MET_METAB_PP"/>
    <property type="match status" value="1"/>
</dbReference>
<dbReference type="Proteomes" id="UP001500957">
    <property type="component" value="Unassembled WGS sequence"/>
</dbReference>
<comment type="caution">
    <text evidence="5">The sequence shown here is derived from an EMBL/GenBank/DDBJ whole genome shotgun (WGS) entry which is preliminary data.</text>
</comment>
<dbReference type="Pfam" id="PF01053">
    <property type="entry name" value="Cys_Met_Meta_PP"/>
    <property type="match status" value="1"/>
</dbReference>
<protein>
    <submittedName>
        <fullName evidence="5">PLP-dependent transferase</fullName>
    </submittedName>
</protein>
<evidence type="ECO:0000256" key="2">
    <source>
        <dbReference type="ARBA" id="ARBA00009077"/>
    </source>
</evidence>
<dbReference type="InterPro" id="IPR015421">
    <property type="entry name" value="PyrdxlP-dep_Trfase_major"/>
</dbReference>
<evidence type="ECO:0000256" key="4">
    <source>
        <dbReference type="RuleBase" id="RU362118"/>
    </source>
</evidence>
<sequence>MPGPQEPTGQALSRETLAVVAGRPDRTPDAPLNQPLVQASVFHAGGDIEYGRHGNPTWSAFETAIGALEGGHGLVFPSGLAAVGAIVSLVPADAVVVVPRHAYLGTLGQLGVAAGRTGLTLRQVDVADTDQVVAACDGADLVLIESPTNPALEVADLPAVCAAGRAAGALVAVDNTFATPFGQNPLALGADVVMHSATKFLAGHSDAVLGAVVCTDEDLRDRMKEHRRLSGTAAGVLETWLALRGMRTLHLRLERAAANAAVLAPRLAAHPACKRVRYPGLPDDPGRARAAAQMRTFGAILSVEFADGPTAEAFCAATKLWVNATSLGAVESTLERRRRWAGESPSIPEGLVRLSTGVEEAEDLWADLDQALNSLG</sequence>
<dbReference type="PANTHER" id="PTHR11808:SF15">
    <property type="entry name" value="CYSTATHIONINE GAMMA-LYASE"/>
    <property type="match status" value="1"/>
</dbReference>
<gene>
    <name evidence="5" type="ORF">GCM10009547_40570</name>
</gene>
<comment type="similarity">
    <text evidence="2 4">Belongs to the trans-sulfuration enzymes family.</text>
</comment>
<keyword evidence="3 4" id="KW-0663">Pyridoxal phosphate</keyword>
<dbReference type="PANTHER" id="PTHR11808">
    <property type="entry name" value="TRANS-SULFURATION ENZYME FAMILY MEMBER"/>
    <property type="match status" value="1"/>
</dbReference>
<organism evidence="5 6">
    <name type="scientific">Sporichthya brevicatena</name>
    <dbReference type="NCBI Taxonomy" id="171442"/>
    <lineage>
        <taxon>Bacteria</taxon>
        <taxon>Bacillati</taxon>
        <taxon>Actinomycetota</taxon>
        <taxon>Actinomycetes</taxon>
        <taxon>Sporichthyales</taxon>
        <taxon>Sporichthyaceae</taxon>
        <taxon>Sporichthya</taxon>
    </lineage>
</organism>
<dbReference type="GO" id="GO:0016740">
    <property type="term" value="F:transferase activity"/>
    <property type="evidence" value="ECO:0007669"/>
    <property type="project" value="UniProtKB-KW"/>
</dbReference>
<dbReference type="InterPro" id="IPR015422">
    <property type="entry name" value="PyrdxlP-dep_Trfase_small"/>
</dbReference>
<evidence type="ECO:0000256" key="3">
    <source>
        <dbReference type="ARBA" id="ARBA00022898"/>
    </source>
</evidence>
<dbReference type="PIRSF" id="PIRSF001434">
    <property type="entry name" value="CGS"/>
    <property type="match status" value="1"/>
</dbReference>